<keyword evidence="2" id="KW-0812">Transmembrane</keyword>
<dbReference type="RefSeq" id="WP_323446169.1">
    <property type="nucleotide sequence ID" value="NZ_BSBI01000002.1"/>
</dbReference>
<gene>
    <name evidence="3" type="ORF">SYYSPA8_07445</name>
</gene>
<keyword evidence="2" id="KW-0472">Membrane</keyword>
<feature type="compositionally biased region" description="Pro residues" evidence="1">
    <location>
        <begin position="448"/>
        <end position="463"/>
    </location>
</feature>
<evidence type="ECO:0000256" key="1">
    <source>
        <dbReference type="SAM" id="MobiDB-lite"/>
    </source>
</evidence>
<feature type="region of interest" description="Disordered" evidence="1">
    <location>
        <begin position="177"/>
        <end position="209"/>
    </location>
</feature>
<reference evidence="3 4" key="1">
    <citation type="submission" date="2022-10" db="EMBL/GenBank/DDBJ databases">
        <title>Draft genome sequence of Streptomyces sp. YSPA8.</title>
        <authorList>
            <person name="Moriuchi R."/>
            <person name="Dohra H."/>
            <person name="Yamamura H."/>
            <person name="Kodani S."/>
        </authorList>
    </citation>
    <scope>NUCLEOTIDE SEQUENCE [LARGE SCALE GENOMIC DNA]</scope>
    <source>
        <strain evidence="3 4">YSPA8</strain>
    </source>
</reference>
<feature type="region of interest" description="Disordered" evidence="1">
    <location>
        <begin position="411"/>
        <end position="471"/>
    </location>
</feature>
<name>A0ABQ5NUS0_9ACTN</name>
<proteinExistence type="predicted"/>
<accession>A0ABQ5NUS0</accession>
<organism evidence="3 4">
    <name type="scientific">Streptomyces yaizuensis</name>
    <dbReference type="NCBI Taxonomy" id="2989713"/>
    <lineage>
        <taxon>Bacteria</taxon>
        <taxon>Bacillati</taxon>
        <taxon>Actinomycetota</taxon>
        <taxon>Actinomycetes</taxon>
        <taxon>Kitasatosporales</taxon>
        <taxon>Streptomycetaceae</taxon>
        <taxon>Streptomyces</taxon>
    </lineage>
</organism>
<feature type="compositionally biased region" description="Pro residues" evidence="1">
    <location>
        <begin position="71"/>
        <end position="82"/>
    </location>
</feature>
<feature type="region of interest" description="Disordered" evidence="1">
    <location>
        <begin position="40"/>
        <end position="102"/>
    </location>
</feature>
<dbReference type="EMBL" id="BSBI01000002">
    <property type="protein sequence ID" value="GLF94108.1"/>
    <property type="molecule type" value="Genomic_DNA"/>
</dbReference>
<keyword evidence="2" id="KW-1133">Transmembrane helix</keyword>
<dbReference type="Proteomes" id="UP001291653">
    <property type="component" value="Unassembled WGS sequence"/>
</dbReference>
<evidence type="ECO:0000313" key="4">
    <source>
        <dbReference type="Proteomes" id="UP001291653"/>
    </source>
</evidence>
<evidence type="ECO:0000313" key="3">
    <source>
        <dbReference type="EMBL" id="GLF94108.1"/>
    </source>
</evidence>
<feature type="transmembrane region" description="Helical" evidence="2">
    <location>
        <begin position="21"/>
        <end position="41"/>
    </location>
</feature>
<sequence length="548" mass="55004">MDSSELDRADGRRGARRRGPLIGVAVAVVLVASGAGTYIAAADRGGDGPAKDRTTTAGEAAGTRGDTGAAAPPPALSVPPESPESLATPAPGGPGPSGGTVYRAAGELPEGPARATVYRPVGSVSAAEATRLARALGLTGEVPRSSGAEWVIGAGKDGAEPSLRVAKAAPGTWSYSAFGGGSGSDDCRRGRDCPAQTPGAGAGDAPGERAATDAAGPVLRALGLANASVSARQAVGAVRVVTADPVVGGSVTFGWSTELRIGAGGAVVGGSGRFTEVEKAGAEKVLSAAKTLEGLNRESRILAPCGIDLPHATGPALKPGAVPHAATSARTTARGAQSPPRIPCGHCATDLPADGQGDAEITCSKAMPPAAPRRLTVTSAVLGLSLQYPDGTPALVPSWLFRVEPRQAGQQPYTLARPAPASWPALSSSGKGREAAPVPDEPSEPVEPVEPPAAKEPPNPPEAVPGSPSYSVSGRKLTVTFWGGICDDHRLTVKESDDRVVAEVVRTPDPGEVCAAVAKELRESAVLDRPLGDRKVVDAETGKALARS</sequence>
<evidence type="ECO:0000256" key="2">
    <source>
        <dbReference type="SAM" id="Phobius"/>
    </source>
</evidence>
<feature type="compositionally biased region" description="Low complexity" evidence="1">
    <location>
        <begin position="416"/>
        <end position="429"/>
    </location>
</feature>
<feature type="compositionally biased region" description="Low complexity" evidence="1">
    <location>
        <begin position="55"/>
        <end position="70"/>
    </location>
</feature>
<comment type="caution">
    <text evidence="3">The sequence shown here is derived from an EMBL/GenBank/DDBJ whole genome shotgun (WGS) entry which is preliminary data.</text>
</comment>
<keyword evidence="4" id="KW-1185">Reference proteome</keyword>
<feature type="compositionally biased region" description="Basic and acidic residues" evidence="1">
    <location>
        <begin position="44"/>
        <end position="54"/>
    </location>
</feature>
<protein>
    <submittedName>
        <fullName evidence="3">Membrane protein</fullName>
    </submittedName>
</protein>